<organism evidence="6">
    <name type="scientific">hydrothermal vent metagenome</name>
    <dbReference type="NCBI Taxonomy" id="652676"/>
    <lineage>
        <taxon>unclassified sequences</taxon>
        <taxon>metagenomes</taxon>
        <taxon>ecological metagenomes</taxon>
    </lineage>
</organism>
<dbReference type="GO" id="GO:0012505">
    <property type="term" value="C:endomembrane system"/>
    <property type="evidence" value="ECO:0007669"/>
    <property type="project" value="UniProtKB-SubCell"/>
</dbReference>
<evidence type="ECO:0000256" key="2">
    <source>
        <dbReference type="ARBA" id="ARBA00022692"/>
    </source>
</evidence>
<evidence type="ECO:0000256" key="3">
    <source>
        <dbReference type="ARBA" id="ARBA00022989"/>
    </source>
</evidence>
<evidence type="ECO:0000259" key="5">
    <source>
        <dbReference type="Pfam" id="PF06803"/>
    </source>
</evidence>
<proteinExistence type="predicted"/>
<dbReference type="AlphaFoldDB" id="A0A3B0UGT8"/>
<reference evidence="6" key="1">
    <citation type="submission" date="2018-06" db="EMBL/GenBank/DDBJ databases">
        <authorList>
            <person name="Zhirakovskaya E."/>
        </authorList>
    </citation>
    <scope>NUCLEOTIDE SEQUENCE</scope>
</reference>
<evidence type="ECO:0000256" key="1">
    <source>
        <dbReference type="ARBA" id="ARBA00004127"/>
    </source>
</evidence>
<accession>A0A3B0UGT8</accession>
<dbReference type="EMBL" id="UOES01000389">
    <property type="protein sequence ID" value="VAW28360.1"/>
    <property type="molecule type" value="Genomic_DNA"/>
</dbReference>
<dbReference type="InterPro" id="IPR010652">
    <property type="entry name" value="DUF1232"/>
</dbReference>
<protein>
    <recommendedName>
        <fullName evidence="5">DUF1232 domain-containing protein</fullName>
    </recommendedName>
</protein>
<sequence>MAQLKIQENKFFERAKSRASTILGDKQKLNEVLNASKARLSEVNLENSKLSKLGHNLRLFLRMIQAFAKGEYTDAPWKSMVAIVAGVIYFLMPIDLIPDFIPFTGFIDDFTVIMLISNAFNQDIEQFEIWDSAKK</sequence>
<feature type="domain" description="DUF1232" evidence="5">
    <location>
        <begin position="81"/>
        <end position="115"/>
    </location>
</feature>
<gene>
    <name evidence="6" type="ORF">MNBD_BACTEROID06-1741</name>
</gene>
<dbReference type="Pfam" id="PF06803">
    <property type="entry name" value="DUF1232"/>
    <property type="match status" value="1"/>
</dbReference>
<evidence type="ECO:0000256" key="4">
    <source>
        <dbReference type="ARBA" id="ARBA00023136"/>
    </source>
</evidence>
<name>A0A3B0UGT8_9ZZZZ</name>
<keyword evidence="2" id="KW-0812">Transmembrane</keyword>
<keyword evidence="4" id="KW-0472">Membrane</keyword>
<keyword evidence="3" id="KW-1133">Transmembrane helix</keyword>
<evidence type="ECO:0000313" key="6">
    <source>
        <dbReference type="EMBL" id="VAW28360.1"/>
    </source>
</evidence>
<comment type="subcellular location">
    <subcellularLocation>
        <location evidence="1">Endomembrane system</location>
        <topology evidence="1">Multi-pass membrane protein</topology>
    </subcellularLocation>
</comment>